<comment type="subunit">
    <text evidence="3">Component of the EKC/KEOPS complex composed of at least BUD32, CGI121, GON7, KAE1 and PCC1; the whole complex dimerizes.</text>
</comment>
<dbReference type="PANTHER" id="PTHR24348:SF64">
    <property type="entry name" value="SERINE_THREONINE-PROTEIN KINASE DDB_G0278901-RELATED"/>
    <property type="match status" value="1"/>
</dbReference>
<dbReference type="GO" id="GO:0005524">
    <property type="term" value="F:ATP binding"/>
    <property type="evidence" value="ECO:0007669"/>
    <property type="project" value="InterPro"/>
</dbReference>
<dbReference type="PANTHER" id="PTHR24348">
    <property type="entry name" value="SERINE/THREONINE-PROTEIN KINASE UNC-51-RELATED"/>
    <property type="match status" value="1"/>
</dbReference>
<evidence type="ECO:0000256" key="5">
    <source>
        <dbReference type="ARBA" id="ARBA00013948"/>
    </source>
</evidence>
<evidence type="ECO:0000256" key="2">
    <source>
        <dbReference type="ARBA" id="ARBA00004623"/>
    </source>
</evidence>
<dbReference type="InterPro" id="IPR045269">
    <property type="entry name" value="Atg1-like"/>
</dbReference>
<evidence type="ECO:0000313" key="14">
    <source>
        <dbReference type="Proteomes" id="UP000799539"/>
    </source>
</evidence>
<evidence type="ECO:0000259" key="12">
    <source>
        <dbReference type="PROSITE" id="PS50011"/>
    </source>
</evidence>
<dbReference type="SUPFAM" id="SSF56112">
    <property type="entry name" value="Protein kinase-like (PK-like)"/>
    <property type="match status" value="1"/>
</dbReference>
<accession>A0A6A6FFD0</accession>
<comment type="subcellular location">
    <subcellularLocation>
        <location evidence="2">Preautophagosomal structure membrane</location>
        <topology evidence="2">Peripheral membrane protein</topology>
    </subcellularLocation>
</comment>
<evidence type="ECO:0000256" key="6">
    <source>
        <dbReference type="ARBA" id="ARBA00019973"/>
    </source>
</evidence>
<dbReference type="Gene3D" id="1.10.510.10">
    <property type="entry name" value="Transferase(Phosphotransferase) domain 1"/>
    <property type="match status" value="1"/>
</dbReference>
<dbReference type="GO" id="GO:0010506">
    <property type="term" value="P:regulation of autophagy"/>
    <property type="evidence" value="ECO:0007669"/>
    <property type="project" value="InterPro"/>
</dbReference>
<feature type="domain" description="Protein kinase" evidence="12">
    <location>
        <begin position="12"/>
        <end position="249"/>
    </location>
</feature>
<evidence type="ECO:0000256" key="1">
    <source>
        <dbReference type="ARBA" id="ARBA00003747"/>
    </source>
</evidence>
<dbReference type="Proteomes" id="UP000799539">
    <property type="component" value="Unassembled WGS sequence"/>
</dbReference>
<evidence type="ECO:0000256" key="11">
    <source>
        <dbReference type="ARBA" id="ARBA00048679"/>
    </source>
</evidence>
<reference evidence="13" key="1">
    <citation type="journal article" date="2020" name="Stud. Mycol.">
        <title>101 Dothideomycetes genomes: a test case for predicting lifestyles and emergence of pathogens.</title>
        <authorList>
            <person name="Haridas S."/>
            <person name="Albert R."/>
            <person name="Binder M."/>
            <person name="Bloem J."/>
            <person name="Labutti K."/>
            <person name="Salamov A."/>
            <person name="Andreopoulos B."/>
            <person name="Baker S."/>
            <person name="Barry K."/>
            <person name="Bills G."/>
            <person name="Bluhm B."/>
            <person name="Cannon C."/>
            <person name="Castanera R."/>
            <person name="Culley D."/>
            <person name="Daum C."/>
            <person name="Ezra D."/>
            <person name="Gonzalez J."/>
            <person name="Henrissat B."/>
            <person name="Kuo A."/>
            <person name="Liang C."/>
            <person name="Lipzen A."/>
            <person name="Lutzoni F."/>
            <person name="Magnuson J."/>
            <person name="Mondo S."/>
            <person name="Nolan M."/>
            <person name="Ohm R."/>
            <person name="Pangilinan J."/>
            <person name="Park H.-J."/>
            <person name="Ramirez L."/>
            <person name="Alfaro M."/>
            <person name="Sun H."/>
            <person name="Tritt A."/>
            <person name="Yoshinaga Y."/>
            <person name="Zwiers L.-H."/>
            <person name="Turgeon B."/>
            <person name="Goodwin S."/>
            <person name="Spatafora J."/>
            <person name="Crous P."/>
            <person name="Grigoriev I."/>
        </authorList>
    </citation>
    <scope>NUCLEOTIDE SEQUENCE</scope>
    <source>
        <strain evidence="13">SCOH1-5</strain>
    </source>
</reference>
<evidence type="ECO:0000256" key="3">
    <source>
        <dbReference type="ARBA" id="ARBA00011534"/>
    </source>
</evidence>
<protein>
    <recommendedName>
        <fullName evidence="6">EKC/KEOPS complex subunit BUD32</fullName>
        <ecNumber evidence="4">2.7.11.1</ecNumber>
    </recommendedName>
    <alternativeName>
        <fullName evidence="8 9">Atypical Serine/threonine protein kinase BUD32</fullName>
    </alternativeName>
    <alternativeName>
        <fullName evidence="7">Autophagy-related protein 1</fullName>
    </alternativeName>
    <alternativeName>
        <fullName evidence="5">EKC/KEOPS complex subunit bud32</fullName>
    </alternativeName>
</protein>
<evidence type="ECO:0000256" key="4">
    <source>
        <dbReference type="ARBA" id="ARBA00012513"/>
    </source>
</evidence>
<organism evidence="13 14">
    <name type="scientific">Cercospora zeae-maydis SCOH1-5</name>
    <dbReference type="NCBI Taxonomy" id="717836"/>
    <lineage>
        <taxon>Eukaryota</taxon>
        <taxon>Fungi</taxon>
        <taxon>Dikarya</taxon>
        <taxon>Ascomycota</taxon>
        <taxon>Pezizomycotina</taxon>
        <taxon>Dothideomycetes</taxon>
        <taxon>Dothideomycetidae</taxon>
        <taxon>Mycosphaerellales</taxon>
        <taxon>Mycosphaerellaceae</taxon>
        <taxon>Cercospora</taxon>
    </lineage>
</organism>
<evidence type="ECO:0000256" key="9">
    <source>
        <dbReference type="ARBA" id="ARBA00033194"/>
    </source>
</evidence>
<dbReference type="AlphaFoldDB" id="A0A6A6FFD0"/>
<sequence>MPSDDIQYPPGFGLADVVAWGSSGLVVIDEKSGTIIKAPFDTDNEWCSHSIRVEQRIYERLAEKGSHQGILSYYGVFDLGIRIEYAANHDLQSYLKTHNVAPAQVIVWARQVAEAINFIHRAGIIHGDITCANILLDRELNARLADFAGSSIDGSPLLVSVTSSHKYPRDALDAQVDLFAFGSALYSMITRRPPYEELSSEEIEYRFSNGKFPETASLNGVGSVVERCWRGYYPHSKMVVADLRGIHSD</sequence>
<evidence type="ECO:0000256" key="7">
    <source>
        <dbReference type="ARBA" id="ARBA00030237"/>
    </source>
</evidence>
<dbReference type="InterPro" id="IPR011009">
    <property type="entry name" value="Kinase-like_dom_sf"/>
</dbReference>
<dbReference type="GO" id="GO:0034045">
    <property type="term" value="C:phagophore assembly site membrane"/>
    <property type="evidence" value="ECO:0007669"/>
    <property type="project" value="UniProtKB-SubCell"/>
</dbReference>
<dbReference type="OrthoDB" id="1668230at2759"/>
<evidence type="ECO:0000313" key="13">
    <source>
        <dbReference type="EMBL" id="KAF2212137.1"/>
    </source>
</evidence>
<gene>
    <name evidence="13" type="ORF">CERZMDRAFT_41881</name>
</gene>
<dbReference type="EC" id="2.7.11.1" evidence="4"/>
<dbReference type="InterPro" id="IPR008266">
    <property type="entry name" value="Tyr_kinase_AS"/>
</dbReference>
<dbReference type="GO" id="GO:0004674">
    <property type="term" value="F:protein serine/threonine kinase activity"/>
    <property type="evidence" value="ECO:0007669"/>
    <property type="project" value="UniProtKB-EC"/>
</dbReference>
<name>A0A6A6FFD0_9PEZI</name>
<dbReference type="PROSITE" id="PS50011">
    <property type="entry name" value="PROTEIN_KINASE_DOM"/>
    <property type="match status" value="1"/>
</dbReference>
<comment type="function">
    <text evidence="1">Component of the EKC/KEOPS complex that is required for the formation of a threonylcarbamoyl group on adenosine at position 37 (t(6)A37) in tRNAs that read codons beginning with adenine. The complex is probably involved in the transfer of the threonylcarbamoyl moiety of threonylcarbamoyl-AMP (TC-AMP) to the N6 group of A37. BUD32 has ATPase activity in the context of the EKC/KEOPS complex and likely plays a supporting role to the catalytic subunit KAE1. The EKC/KEOPS complex also promotes both telomere uncapping and telomere elongation. The complex is required for efficient recruitment of transcriptional coactivators.</text>
</comment>
<dbReference type="InterPro" id="IPR000719">
    <property type="entry name" value="Prot_kinase_dom"/>
</dbReference>
<evidence type="ECO:0000256" key="10">
    <source>
        <dbReference type="ARBA" id="ARBA00047899"/>
    </source>
</evidence>
<comment type="catalytic activity">
    <reaction evidence="11">
        <text>L-seryl-[protein] + ATP = O-phospho-L-seryl-[protein] + ADP + H(+)</text>
        <dbReference type="Rhea" id="RHEA:17989"/>
        <dbReference type="Rhea" id="RHEA-COMP:9863"/>
        <dbReference type="Rhea" id="RHEA-COMP:11604"/>
        <dbReference type="ChEBI" id="CHEBI:15378"/>
        <dbReference type="ChEBI" id="CHEBI:29999"/>
        <dbReference type="ChEBI" id="CHEBI:30616"/>
        <dbReference type="ChEBI" id="CHEBI:83421"/>
        <dbReference type="ChEBI" id="CHEBI:456216"/>
        <dbReference type="EC" id="2.7.11.1"/>
    </reaction>
</comment>
<dbReference type="PROSITE" id="PS00109">
    <property type="entry name" value="PROTEIN_KINASE_TYR"/>
    <property type="match status" value="1"/>
</dbReference>
<evidence type="ECO:0000256" key="8">
    <source>
        <dbReference type="ARBA" id="ARBA00030980"/>
    </source>
</evidence>
<keyword evidence="14" id="KW-1185">Reference proteome</keyword>
<proteinExistence type="predicted"/>
<dbReference type="EMBL" id="ML992674">
    <property type="protein sequence ID" value="KAF2212137.1"/>
    <property type="molecule type" value="Genomic_DNA"/>
</dbReference>
<dbReference type="Pfam" id="PF00069">
    <property type="entry name" value="Pkinase"/>
    <property type="match status" value="1"/>
</dbReference>
<comment type="catalytic activity">
    <reaction evidence="10">
        <text>L-threonyl-[protein] + ATP = O-phospho-L-threonyl-[protein] + ADP + H(+)</text>
        <dbReference type="Rhea" id="RHEA:46608"/>
        <dbReference type="Rhea" id="RHEA-COMP:11060"/>
        <dbReference type="Rhea" id="RHEA-COMP:11605"/>
        <dbReference type="ChEBI" id="CHEBI:15378"/>
        <dbReference type="ChEBI" id="CHEBI:30013"/>
        <dbReference type="ChEBI" id="CHEBI:30616"/>
        <dbReference type="ChEBI" id="CHEBI:61977"/>
        <dbReference type="ChEBI" id="CHEBI:456216"/>
        <dbReference type="EC" id="2.7.11.1"/>
    </reaction>
</comment>